<protein>
    <submittedName>
        <fullName evidence="3">RimK family protein</fullName>
    </submittedName>
</protein>
<dbReference type="Pfam" id="PF14401">
    <property type="entry name" value="RLAN"/>
    <property type="match status" value="1"/>
</dbReference>
<dbReference type="GO" id="GO:0005737">
    <property type="term" value="C:cytoplasm"/>
    <property type="evidence" value="ECO:0007669"/>
    <property type="project" value="TreeGrafter"/>
</dbReference>
<dbReference type="AlphaFoldDB" id="A0A848IYU7"/>
<sequence length="483" mass="55217">MLIYIVVEKTGRIAEFSEIPETETITAKQYIEDEFFHQKKLKIINLCDNYSYQSTGYYVSLLAEARKHKVLPTVTAMQDIKAASLIKTDLSDWEDLIQKSLGEISEDKFEFNVYFGSCNDPKLLRLALTLLNIAQLPLLKASFIRKSGKWYPQSIRPLSLKDLSKEEFNDFRNCLTSYIKGKKLTLNYERKKYSLAILVSQDDPTPPSNAKALSKFVKEADKAGYSVEFITRNDYAKLLSFDALFIRETTNVNHHTYRFAKKAESEGIVVLDDSQSILRCTNKVFLHELLNSNGVSVPKAVVVHRSQLKSFKLPFEYPAVIKQPDGAFSKGVVKVKNHEELKQALKSMFQKSDLVIIQEFMPTEFDWRIGVLNGVPLYVCKYYMARNHWQIYNWDKKKGQSGKSETILVEEAPKKLINVAVKASKLIGNGLYGIDIKQSEGNYYVIEINDNPSIEAGVEDKVSKNLIYKSIIQEFTSRIKSIK</sequence>
<accession>A0A848IYU7</accession>
<proteinExistence type="predicted"/>
<dbReference type="GO" id="GO:0005524">
    <property type="term" value="F:ATP binding"/>
    <property type="evidence" value="ECO:0007669"/>
    <property type="project" value="UniProtKB-UniRule"/>
</dbReference>
<evidence type="ECO:0000256" key="1">
    <source>
        <dbReference type="PROSITE-ProRule" id="PRU00409"/>
    </source>
</evidence>
<dbReference type="PROSITE" id="PS50975">
    <property type="entry name" value="ATP_GRASP"/>
    <property type="match status" value="1"/>
</dbReference>
<dbReference type="Gene3D" id="3.30.1490.20">
    <property type="entry name" value="ATP-grasp fold, A domain"/>
    <property type="match status" value="1"/>
</dbReference>
<dbReference type="PANTHER" id="PTHR21621">
    <property type="entry name" value="RIBOSOMAL PROTEIN S6 MODIFICATION PROTEIN"/>
    <property type="match status" value="1"/>
</dbReference>
<evidence type="ECO:0000313" key="4">
    <source>
        <dbReference type="Proteomes" id="UP000559010"/>
    </source>
</evidence>
<feature type="domain" description="ATP-grasp" evidence="2">
    <location>
        <begin position="287"/>
        <end position="477"/>
    </location>
</feature>
<dbReference type="GO" id="GO:0016879">
    <property type="term" value="F:ligase activity, forming carbon-nitrogen bonds"/>
    <property type="evidence" value="ECO:0007669"/>
    <property type="project" value="TreeGrafter"/>
</dbReference>
<comment type="caution">
    <text evidence="3">The sequence shown here is derived from an EMBL/GenBank/DDBJ whole genome shotgun (WGS) entry which is preliminary data.</text>
</comment>
<dbReference type="Proteomes" id="UP000559010">
    <property type="component" value="Unassembled WGS sequence"/>
</dbReference>
<dbReference type="EMBL" id="JABBNU010000002">
    <property type="protein sequence ID" value="NMM47460.1"/>
    <property type="molecule type" value="Genomic_DNA"/>
</dbReference>
<dbReference type="GO" id="GO:0046872">
    <property type="term" value="F:metal ion binding"/>
    <property type="evidence" value="ECO:0007669"/>
    <property type="project" value="InterPro"/>
</dbReference>
<dbReference type="PANTHER" id="PTHR21621:SF0">
    <property type="entry name" value="BETA-CITRYLGLUTAMATE SYNTHASE B-RELATED"/>
    <property type="match status" value="1"/>
</dbReference>
<dbReference type="InterPro" id="IPR025839">
    <property type="entry name" value="RLAN_dom"/>
</dbReference>
<gene>
    <name evidence="3" type="ORF">HH304_03550</name>
</gene>
<dbReference type="InterPro" id="IPR011761">
    <property type="entry name" value="ATP-grasp"/>
</dbReference>
<organism evidence="3 4">
    <name type="scientific">Marinigracilibium pacificum</name>
    <dbReference type="NCBI Taxonomy" id="2729599"/>
    <lineage>
        <taxon>Bacteria</taxon>
        <taxon>Pseudomonadati</taxon>
        <taxon>Bacteroidota</taxon>
        <taxon>Cytophagia</taxon>
        <taxon>Cytophagales</taxon>
        <taxon>Flammeovirgaceae</taxon>
        <taxon>Marinigracilibium</taxon>
    </lineage>
</organism>
<dbReference type="SUPFAM" id="SSF56059">
    <property type="entry name" value="Glutathione synthetase ATP-binding domain-like"/>
    <property type="match status" value="1"/>
</dbReference>
<dbReference type="Gene3D" id="3.40.50.20">
    <property type="match status" value="1"/>
</dbReference>
<keyword evidence="1" id="KW-0067">ATP-binding</keyword>
<dbReference type="RefSeq" id="WP_169678083.1">
    <property type="nucleotide sequence ID" value="NZ_JABBNU010000002.1"/>
</dbReference>
<dbReference type="Gene3D" id="3.30.470.20">
    <property type="entry name" value="ATP-grasp fold, B domain"/>
    <property type="match status" value="1"/>
</dbReference>
<dbReference type="Pfam" id="PF08443">
    <property type="entry name" value="RimK"/>
    <property type="match status" value="1"/>
</dbReference>
<keyword evidence="1" id="KW-0547">Nucleotide-binding</keyword>
<dbReference type="InterPro" id="IPR013815">
    <property type="entry name" value="ATP_grasp_subdomain_1"/>
</dbReference>
<name>A0A848IYU7_9BACT</name>
<evidence type="ECO:0000313" key="3">
    <source>
        <dbReference type="EMBL" id="NMM47460.1"/>
    </source>
</evidence>
<reference evidence="3 4" key="1">
    <citation type="submission" date="2020-04" db="EMBL/GenBank/DDBJ databases">
        <title>Flammeovirgaceae bacterium KN852 isolated from deep sea.</title>
        <authorList>
            <person name="Zhang D.-C."/>
        </authorList>
    </citation>
    <scope>NUCLEOTIDE SEQUENCE [LARGE SCALE GENOMIC DNA]</scope>
    <source>
        <strain evidence="3 4">KN852</strain>
    </source>
</reference>
<evidence type="ECO:0000259" key="2">
    <source>
        <dbReference type="PROSITE" id="PS50975"/>
    </source>
</evidence>
<dbReference type="InterPro" id="IPR013651">
    <property type="entry name" value="ATP-grasp_RimK-type"/>
</dbReference>
<keyword evidence="4" id="KW-1185">Reference proteome</keyword>